<comment type="caution">
    <text evidence="3">The sequence shown here is derived from an EMBL/GenBank/DDBJ whole genome shotgun (WGS) entry which is preliminary data.</text>
</comment>
<sequence length="138" mass="15000">MSFALDPRLAADTHEIGDGALSRVLLMDDARFPWLILVPRIAGARELFDLDATDRASLLGELDGVGRALESLLRPDKTNIAALGNVVPQLHVHVIARYTTDAAWPRPVWGEGERVRYEPAALAERLDALRSALGPALA</sequence>
<dbReference type="RefSeq" id="WP_131998064.1">
    <property type="nucleotide sequence ID" value="NZ_JACGXM010000003.1"/>
</dbReference>
<protein>
    <submittedName>
        <fullName evidence="3">Diadenosine tetraphosphate (Ap4A) HIT family hydrolase</fullName>
    </submittedName>
</protein>
<keyword evidence="4" id="KW-1185">Reference proteome</keyword>
<evidence type="ECO:0000256" key="1">
    <source>
        <dbReference type="PROSITE-ProRule" id="PRU00464"/>
    </source>
</evidence>
<organism evidence="3 4">
    <name type="scientific">Dokdonella fugitiva</name>
    <dbReference type="NCBI Taxonomy" id="328517"/>
    <lineage>
        <taxon>Bacteria</taxon>
        <taxon>Pseudomonadati</taxon>
        <taxon>Pseudomonadota</taxon>
        <taxon>Gammaproteobacteria</taxon>
        <taxon>Lysobacterales</taxon>
        <taxon>Rhodanobacteraceae</taxon>
        <taxon>Dokdonella</taxon>
    </lineage>
</organism>
<dbReference type="PROSITE" id="PS51084">
    <property type="entry name" value="HIT_2"/>
    <property type="match status" value="1"/>
</dbReference>
<dbReference type="Proteomes" id="UP000294862">
    <property type="component" value="Unassembled WGS sequence"/>
</dbReference>
<dbReference type="EMBL" id="SLWQ01000005">
    <property type="protein sequence ID" value="TCO40419.1"/>
    <property type="molecule type" value="Genomic_DNA"/>
</dbReference>
<dbReference type="GO" id="GO:0016787">
    <property type="term" value="F:hydrolase activity"/>
    <property type="evidence" value="ECO:0007669"/>
    <property type="project" value="UniProtKB-KW"/>
</dbReference>
<evidence type="ECO:0000259" key="2">
    <source>
        <dbReference type="PROSITE" id="PS51084"/>
    </source>
</evidence>
<dbReference type="SUPFAM" id="SSF54197">
    <property type="entry name" value="HIT-like"/>
    <property type="match status" value="1"/>
</dbReference>
<evidence type="ECO:0000313" key="4">
    <source>
        <dbReference type="Proteomes" id="UP000294862"/>
    </source>
</evidence>
<gene>
    <name evidence="3" type="ORF">EV148_105214</name>
</gene>
<reference evidence="3 4" key="1">
    <citation type="journal article" date="2015" name="Stand. Genomic Sci.">
        <title>Genomic Encyclopedia of Bacterial and Archaeal Type Strains, Phase III: the genomes of soil and plant-associated and newly described type strains.</title>
        <authorList>
            <person name="Whitman W.B."/>
            <person name="Woyke T."/>
            <person name="Klenk H.P."/>
            <person name="Zhou Y."/>
            <person name="Lilburn T.G."/>
            <person name="Beck B.J."/>
            <person name="De Vos P."/>
            <person name="Vandamme P."/>
            <person name="Eisen J.A."/>
            <person name="Garrity G."/>
            <person name="Hugenholtz P."/>
            <person name="Kyrpides N.C."/>
        </authorList>
    </citation>
    <scope>NUCLEOTIDE SEQUENCE [LARGE SCALE GENOMIC DNA]</scope>
    <source>
        <strain evidence="3 4">A3</strain>
    </source>
</reference>
<dbReference type="InterPro" id="IPR011146">
    <property type="entry name" value="HIT-like"/>
</dbReference>
<dbReference type="PIRSF" id="PIRSF000714">
    <property type="entry name" value="HIT"/>
    <property type="match status" value="1"/>
</dbReference>
<dbReference type="Pfam" id="PF01230">
    <property type="entry name" value="HIT"/>
    <property type="match status" value="1"/>
</dbReference>
<proteinExistence type="predicted"/>
<evidence type="ECO:0000313" key="3">
    <source>
        <dbReference type="EMBL" id="TCO40419.1"/>
    </source>
</evidence>
<dbReference type="AlphaFoldDB" id="A0A4R2I9U9"/>
<dbReference type="OrthoDB" id="9799145at2"/>
<name>A0A4R2I9U9_9GAMM</name>
<dbReference type="InterPro" id="IPR026026">
    <property type="entry name" value="HIT_Hint"/>
</dbReference>
<accession>A0A4R2I9U9</accession>
<keyword evidence="3" id="KW-0378">Hydrolase</keyword>
<comment type="caution">
    <text evidence="1">Lacks conserved residue(s) required for the propagation of feature annotation.</text>
</comment>
<feature type="domain" description="HIT" evidence="2">
    <location>
        <begin position="35"/>
        <end position="104"/>
    </location>
</feature>
<dbReference type="InterPro" id="IPR036265">
    <property type="entry name" value="HIT-like_sf"/>
</dbReference>
<dbReference type="Gene3D" id="3.30.428.10">
    <property type="entry name" value="HIT-like"/>
    <property type="match status" value="1"/>
</dbReference>